<accession>A0A814YS19</accession>
<dbReference type="Proteomes" id="UP000663829">
    <property type="component" value="Unassembled WGS sequence"/>
</dbReference>
<dbReference type="OrthoDB" id="10156890at2759"/>
<reference evidence="2" key="1">
    <citation type="submission" date="2021-02" db="EMBL/GenBank/DDBJ databases">
        <authorList>
            <person name="Nowell W R."/>
        </authorList>
    </citation>
    <scope>NUCLEOTIDE SEQUENCE</scope>
</reference>
<dbReference type="Gene3D" id="3.90.176.10">
    <property type="entry name" value="Toxin ADP-ribosyltransferase, Chain A, domain 1"/>
    <property type="match status" value="1"/>
</dbReference>
<evidence type="ECO:0000313" key="3">
    <source>
        <dbReference type="EMBL" id="CAF3996469.1"/>
    </source>
</evidence>
<feature type="domain" description="ADP ribosyltransferase" evidence="1">
    <location>
        <begin position="36"/>
        <end position="122"/>
    </location>
</feature>
<dbReference type="GO" id="GO:0005576">
    <property type="term" value="C:extracellular region"/>
    <property type="evidence" value="ECO:0007669"/>
    <property type="project" value="InterPro"/>
</dbReference>
<dbReference type="AlphaFoldDB" id="A0A814YS19"/>
<evidence type="ECO:0000313" key="4">
    <source>
        <dbReference type="Proteomes" id="UP000663829"/>
    </source>
</evidence>
<dbReference type="Pfam" id="PF03496">
    <property type="entry name" value="ADPrib_exo_Tox"/>
    <property type="match status" value="1"/>
</dbReference>
<dbReference type="PROSITE" id="PS51996">
    <property type="entry name" value="TR_MART"/>
    <property type="match status" value="1"/>
</dbReference>
<proteinExistence type="predicted"/>
<dbReference type="SUPFAM" id="SSF56399">
    <property type="entry name" value="ADP-ribosylation"/>
    <property type="match status" value="1"/>
</dbReference>
<protein>
    <recommendedName>
        <fullName evidence="1">ADP ribosyltransferase domain-containing protein</fullName>
    </recommendedName>
</protein>
<name>A0A814YS19_9BILA</name>
<gene>
    <name evidence="2" type="ORF">GPM918_LOCUS25312</name>
    <name evidence="3" type="ORF">SRO942_LOCUS25319</name>
</gene>
<sequence length="123" mass="13886">DLCLRLAEKYEELKGRQPFIMMKLYRGVALPNHEFENVKQSENKLISANGFFSTSQSREVALYFAGEPTTNSTPQSVLFEIECDIPTKMAILGDIAEISNFTSEKEILFDLGAAFEIQTIELN</sequence>
<keyword evidence="4" id="KW-1185">Reference proteome</keyword>
<comment type="caution">
    <text evidence="2">The sequence shown here is derived from an EMBL/GenBank/DDBJ whole genome shotgun (WGS) entry which is preliminary data.</text>
</comment>
<dbReference type="EMBL" id="CAJNOQ010009782">
    <property type="protein sequence ID" value="CAF1233886.1"/>
    <property type="molecule type" value="Genomic_DNA"/>
</dbReference>
<feature type="non-terminal residue" evidence="2">
    <location>
        <position position="1"/>
    </location>
</feature>
<organism evidence="2 4">
    <name type="scientific">Didymodactylos carnosus</name>
    <dbReference type="NCBI Taxonomy" id="1234261"/>
    <lineage>
        <taxon>Eukaryota</taxon>
        <taxon>Metazoa</taxon>
        <taxon>Spiralia</taxon>
        <taxon>Gnathifera</taxon>
        <taxon>Rotifera</taxon>
        <taxon>Eurotatoria</taxon>
        <taxon>Bdelloidea</taxon>
        <taxon>Philodinida</taxon>
        <taxon>Philodinidae</taxon>
        <taxon>Didymodactylos</taxon>
    </lineage>
</organism>
<evidence type="ECO:0000313" key="2">
    <source>
        <dbReference type="EMBL" id="CAF1233886.1"/>
    </source>
</evidence>
<dbReference type="EMBL" id="CAJOBC010009788">
    <property type="protein sequence ID" value="CAF3996469.1"/>
    <property type="molecule type" value="Genomic_DNA"/>
</dbReference>
<dbReference type="InterPro" id="IPR003540">
    <property type="entry name" value="ADP-ribosyltransferase"/>
</dbReference>
<evidence type="ECO:0000259" key="1">
    <source>
        <dbReference type="Pfam" id="PF03496"/>
    </source>
</evidence>
<dbReference type="Proteomes" id="UP000681722">
    <property type="component" value="Unassembled WGS sequence"/>
</dbReference>